<dbReference type="PANTHER" id="PTHR10963">
    <property type="entry name" value="GLYCOSYL HYDROLASE-RELATED"/>
    <property type="match status" value="1"/>
</dbReference>
<dbReference type="PROSITE" id="PS51257">
    <property type="entry name" value="PROKAR_LIPOPROTEIN"/>
    <property type="match status" value="1"/>
</dbReference>
<name>A0A2V1J039_9BACT</name>
<reference evidence="4" key="1">
    <citation type="submission" date="2018-02" db="EMBL/GenBank/DDBJ databases">
        <authorList>
            <person name="Clavel T."/>
            <person name="Strowig T."/>
        </authorList>
    </citation>
    <scope>NUCLEOTIDE SEQUENCE [LARGE SCALE GENOMIC DNA]</scope>
    <source>
        <strain evidence="4">DSM 100764</strain>
    </source>
</reference>
<keyword evidence="3" id="KW-0378">Hydrolase</keyword>
<proteinExistence type="inferred from homology"/>
<gene>
    <name evidence="3" type="ORF">C5O25_01300</name>
</gene>
<dbReference type="Pfam" id="PF00722">
    <property type="entry name" value="Glyco_hydro_16"/>
    <property type="match status" value="1"/>
</dbReference>
<keyword evidence="4" id="KW-1185">Reference proteome</keyword>
<dbReference type="Proteomes" id="UP000244925">
    <property type="component" value="Unassembled WGS sequence"/>
</dbReference>
<dbReference type="AlphaFoldDB" id="A0A2V1J039"/>
<dbReference type="InterPro" id="IPR000757">
    <property type="entry name" value="Beta-glucanase-like"/>
</dbReference>
<protein>
    <submittedName>
        <fullName evidence="3">Glycoside hydrolase family 16 protein</fullName>
    </submittedName>
</protein>
<dbReference type="GO" id="GO:0004553">
    <property type="term" value="F:hydrolase activity, hydrolyzing O-glycosyl compounds"/>
    <property type="evidence" value="ECO:0007669"/>
    <property type="project" value="InterPro"/>
</dbReference>
<dbReference type="InterPro" id="IPR013320">
    <property type="entry name" value="ConA-like_dom_sf"/>
</dbReference>
<dbReference type="PANTHER" id="PTHR10963:SF55">
    <property type="entry name" value="GLYCOSIDE HYDROLASE FAMILY 16 PROTEIN"/>
    <property type="match status" value="1"/>
</dbReference>
<dbReference type="RefSeq" id="WP_107034934.1">
    <property type="nucleotide sequence ID" value="NZ_CAONGC010000005.1"/>
</dbReference>
<dbReference type="SUPFAM" id="SSF49899">
    <property type="entry name" value="Concanavalin A-like lectins/glucanases"/>
    <property type="match status" value="1"/>
</dbReference>
<dbReference type="Gene3D" id="2.60.120.200">
    <property type="match status" value="1"/>
</dbReference>
<accession>A0A2V1J039</accession>
<comment type="similarity">
    <text evidence="1">Belongs to the glycosyl hydrolase 16 family.</text>
</comment>
<feature type="domain" description="GH16" evidence="2">
    <location>
        <begin position="38"/>
        <end position="271"/>
    </location>
</feature>
<comment type="caution">
    <text evidence="3">The sequence shown here is derived from an EMBL/GenBank/DDBJ whole genome shotgun (WGS) entry which is preliminary data.</text>
</comment>
<sequence>MKQLLFTAAAAIMAIGSTVSCSQKKAEAPEKWNLVWEETFDGESLDTNVWVRIPRGESDWNNYMTTEDTVYSMRDGNLVLHGIRNYEGSADTAAYLTGGVYTKGKKSFGNGRIEICAKLGHCQGSWPAIWMLPDPAYPNSQWPKGGEIDIMERLSADTFAYQTVHSYYTLELKKDNEPPHYSTGTIKPDDYNVYAVEMYDDSLSFFINDTHTFTYPRIKTELEGQFHFPEAPYYLLIDMQLGGNWVGAVDPAGLPVEMLVDWVRFYELNEPEKR</sequence>
<dbReference type="InterPro" id="IPR050546">
    <property type="entry name" value="Glycosyl_Hydrlase_16"/>
</dbReference>
<evidence type="ECO:0000313" key="3">
    <source>
        <dbReference type="EMBL" id="PWB09312.1"/>
    </source>
</evidence>
<organism evidence="3 4">
    <name type="scientific">Paramuribaculum intestinale</name>
    <dbReference type="NCBI Taxonomy" id="2094151"/>
    <lineage>
        <taxon>Bacteria</taxon>
        <taxon>Pseudomonadati</taxon>
        <taxon>Bacteroidota</taxon>
        <taxon>Bacteroidia</taxon>
        <taxon>Bacteroidales</taxon>
        <taxon>Muribaculaceae</taxon>
        <taxon>Paramuribaculum</taxon>
    </lineage>
</organism>
<evidence type="ECO:0000313" key="4">
    <source>
        <dbReference type="Proteomes" id="UP000244925"/>
    </source>
</evidence>
<evidence type="ECO:0000256" key="1">
    <source>
        <dbReference type="ARBA" id="ARBA00006865"/>
    </source>
</evidence>
<dbReference type="EMBL" id="PUBV01000002">
    <property type="protein sequence ID" value="PWB09312.1"/>
    <property type="molecule type" value="Genomic_DNA"/>
</dbReference>
<evidence type="ECO:0000259" key="2">
    <source>
        <dbReference type="PROSITE" id="PS51762"/>
    </source>
</evidence>
<dbReference type="GO" id="GO:0005975">
    <property type="term" value="P:carbohydrate metabolic process"/>
    <property type="evidence" value="ECO:0007669"/>
    <property type="project" value="InterPro"/>
</dbReference>
<dbReference type="CDD" id="cd08023">
    <property type="entry name" value="GH16_laminarinase_like"/>
    <property type="match status" value="1"/>
</dbReference>
<dbReference type="PROSITE" id="PS51762">
    <property type="entry name" value="GH16_2"/>
    <property type="match status" value="1"/>
</dbReference>